<proteinExistence type="predicted"/>
<evidence type="ECO:0000259" key="1">
    <source>
        <dbReference type="PROSITE" id="PS50801"/>
    </source>
</evidence>
<evidence type="ECO:0000313" key="3">
    <source>
        <dbReference type="EMBL" id="RCX08839.1"/>
    </source>
</evidence>
<evidence type="ECO:0000313" key="2">
    <source>
        <dbReference type="EMBL" id="QRV23211.1"/>
    </source>
</evidence>
<accession>A0A369AHK5</accession>
<organism evidence="3 4">
    <name type="scientific">Marinomonas foliarum</name>
    <dbReference type="NCBI Taxonomy" id="491950"/>
    <lineage>
        <taxon>Bacteria</taxon>
        <taxon>Pseudomonadati</taxon>
        <taxon>Pseudomonadota</taxon>
        <taxon>Gammaproteobacteria</taxon>
        <taxon>Oceanospirillales</taxon>
        <taxon>Oceanospirillaceae</taxon>
        <taxon>Marinomonas</taxon>
    </lineage>
</organism>
<dbReference type="RefSeq" id="WP_114410398.1">
    <property type="nucleotide sequence ID" value="NZ_CP070273.1"/>
</dbReference>
<name>A0A369AHK5_9GAMM</name>
<dbReference type="OrthoDB" id="278639at2"/>
<sequence>MVESFFDKKSGCLTIQIEGRFDYSCHKMFKEAFINAVDVTSYDVDLSKVTYLDSSALGMLLLLRDYAGADKANIRLIHANGAVNDILKIANFHRLFVITE</sequence>
<dbReference type="GO" id="GO:0043856">
    <property type="term" value="F:anti-sigma factor antagonist activity"/>
    <property type="evidence" value="ECO:0007669"/>
    <property type="project" value="TreeGrafter"/>
</dbReference>
<dbReference type="PANTHER" id="PTHR33495:SF15">
    <property type="entry name" value="STAS DOMAIN-CONTAINING PROTEIN"/>
    <property type="match status" value="1"/>
</dbReference>
<dbReference type="AlphaFoldDB" id="A0A369AHK5"/>
<dbReference type="Proteomes" id="UP000644167">
    <property type="component" value="Chromosome"/>
</dbReference>
<dbReference type="SUPFAM" id="SSF52091">
    <property type="entry name" value="SpoIIaa-like"/>
    <property type="match status" value="1"/>
</dbReference>
<feature type="domain" description="STAS" evidence="1">
    <location>
        <begin position="2"/>
        <end position="100"/>
    </location>
</feature>
<keyword evidence="5" id="KW-1185">Reference proteome</keyword>
<gene>
    <name evidence="3" type="ORF">DFP77_101157</name>
    <name evidence="2" type="ORF">JSY38_14230</name>
</gene>
<dbReference type="PROSITE" id="PS50801">
    <property type="entry name" value="STAS"/>
    <property type="match status" value="1"/>
</dbReference>
<dbReference type="InterPro" id="IPR002645">
    <property type="entry name" value="STAS_dom"/>
</dbReference>
<dbReference type="InterPro" id="IPR036513">
    <property type="entry name" value="STAS_dom_sf"/>
</dbReference>
<evidence type="ECO:0000313" key="4">
    <source>
        <dbReference type="Proteomes" id="UP000253506"/>
    </source>
</evidence>
<reference evidence="2 5" key="2">
    <citation type="submission" date="2021-02" db="EMBL/GenBank/DDBJ databases">
        <title>The genome of Marinomonas foliarum JZW.</title>
        <authorList>
            <person name="Sun M."/>
        </authorList>
    </citation>
    <scope>NUCLEOTIDE SEQUENCE [LARGE SCALE GENOMIC DNA]</scope>
    <source>
        <strain evidence="2 5">JZW</strain>
    </source>
</reference>
<dbReference type="Gene3D" id="3.30.750.24">
    <property type="entry name" value="STAS domain"/>
    <property type="match status" value="1"/>
</dbReference>
<dbReference type="Proteomes" id="UP000253506">
    <property type="component" value="Unassembled WGS sequence"/>
</dbReference>
<dbReference type="Pfam" id="PF13466">
    <property type="entry name" value="STAS_2"/>
    <property type="match status" value="1"/>
</dbReference>
<dbReference type="InterPro" id="IPR058548">
    <property type="entry name" value="MlaB-like_STAS"/>
</dbReference>
<dbReference type="EMBL" id="CP070273">
    <property type="protein sequence ID" value="QRV23211.1"/>
    <property type="molecule type" value="Genomic_DNA"/>
</dbReference>
<protein>
    <submittedName>
        <fullName evidence="3">Anti-anti-sigma factor</fullName>
    </submittedName>
    <submittedName>
        <fullName evidence="2">STAS domain-containing protein</fullName>
    </submittedName>
</protein>
<dbReference type="PANTHER" id="PTHR33495">
    <property type="entry name" value="ANTI-SIGMA FACTOR ANTAGONIST TM_1081-RELATED-RELATED"/>
    <property type="match status" value="1"/>
</dbReference>
<dbReference type="EMBL" id="QPJQ01000001">
    <property type="protein sequence ID" value="RCX08839.1"/>
    <property type="molecule type" value="Genomic_DNA"/>
</dbReference>
<evidence type="ECO:0000313" key="5">
    <source>
        <dbReference type="Proteomes" id="UP000644167"/>
    </source>
</evidence>
<dbReference type="CDD" id="cd07043">
    <property type="entry name" value="STAS_anti-anti-sigma_factors"/>
    <property type="match status" value="1"/>
</dbReference>
<reference evidence="3 4" key="1">
    <citation type="submission" date="2018-07" db="EMBL/GenBank/DDBJ databases">
        <title>Genomic Encyclopedia of Type Strains, Phase III (KMG-III): the genomes of soil and plant-associated and newly described type strains.</title>
        <authorList>
            <person name="Whitman W."/>
        </authorList>
    </citation>
    <scope>NUCLEOTIDE SEQUENCE [LARGE SCALE GENOMIC DNA]</scope>
    <source>
        <strain evidence="3 4">CECT 7731</strain>
    </source>
</reference>